<feature type="compositionally biased region" description="Low complexity" evidence="2">
    <location>
        <begin position="170"/>
        <end position="197"/>
    </location>
</feature>
<evidence type="ECO:0000256" key="1">
    <source>
        <dbReference type="PROSITE-ProRule" id="PRU00169"/>
    </source>
</evidence>
<feature type="compositionally biased region" description="Low complexity" evidence="2">
    <location>
        <begin position="150"/>
        <end position="159"/>
    </location>
</feature>
<accession>A0ABX1BYG7</accession>
<comment type="caution">
    <text evidence="4">The sequence shown here is derived from an EMBL/GenBank/DDBJ whole genome shotgun (WGS) entry which is preliminary data.</text>
</comment>
<organism evidence="4 5">
    <name type="scientific">Streptomyces zingiberis</name>
    <dbReference type="NCBI Taxonomy" id="2053010"/>
    <lineage>
        <taxon>Bacteria</taxon>
        <taxon>Bacillati</taxon>
        <taxon>Actinomycetota</taxon>
        <taxon>Actinomycetes</taxon>
        <taxon>Kitasatosporales</taxon>
        <taxon>Streptomycetaceae</taxon>
        <taxon>Streptomyces</taxon>
    </lineage>
</organism>
<dbReference type="InterPro" id="IPR051271">
    <property type="entry name" value="2C-system_Tx_regulators"/>
</dbReference>
<dbReference type="Gene3D" id="3.40.50.2300">
    <property type="match status" value="1"/>
</dbReference>
<dbReference type="Pfam" id="PF20714">
    <property type="entry name" value="HTH_64"/>
    <property type="match status" value="1"/>
</dbReference>
<protein>
    <submittedName>
        <fullName evidence="4">Response regulator</fullName>
    </submittedName>
</protein>
<keyword evidence="1" id="KW-0597">Phosphoprotein</keyword>
<dbReference type="PROSITE" id="PS50110">
    <property type="entry name" value="RESPONSE_REGULATORY"/>
    <property type="match status" value="1"/>
</dbReference>
<reference evidence="4 5" key="1">
    <citation type="submission" date="2020-03" db="EMBL/GenBank/DDBJ databases">
        <title>WGS of actinomycetes isolated from Thailand.</title>
        <authorList>
            <person name="Thawai C."/>
        </authorList>
    </citation>
    <scope>NUCLEOTIDE SEQUENCE [LARGE SCALE GENOMIC DNA]</scope>
    <source>
        <strain evidence="4 5">PLAI 1-29</strain>
    </source>
</reference>
<dbReference type="InterPro" id="IPR001789">
    <property type="entry name" value="Sig_transdc_resp-reg_receiver"/>
</dbReference>
<dbReference type="InterPro" id="IPR048714">
    <property type="entry name" value="DpiA-like_HTH"/>
</dbReference>
<evidence type="ECO:0000259" key="3">
    <source>
        <dbReference type="PROSITE" id="PS50110"/>
    </source>
</evidence>
<dbReference type="RefSeq" id="WP_168101311.1">
    <property type="nucleotide sequence ID" value="NZ_JAATEN010000005.1"/>
</dbReference>
<dbReference type="Pfam" id="PF00072">
    <property type="entry name" value="Response_reg"/>
    <property type="match status" value="1"/>
</dbReference>
<proteinExistence type="predicted"/>
<dbReference type="EMBL" id="JAATEN010000005">
    <property type="protein sequence ID" value="NJQ00727.1"/>
    <property type="molecule type" value="Genomic_DNA"/>
</dbReference>
<feature type="region of interest" description="Disordered" evidence="2">
    <location>
        <begin position="150"/>
        <end position="204"/>
    </location>
</feature>
<feature type="modified residue" description="4-aspartylphosphate" evidence="1">
    <location>
        <position position="54"/>
    </location>
</feature>
<dbReference type="SUPFAM" id="SSF52172">
    <property type="entry name" value="CheY-like"/>
    <property type="match status" value="1"/>
</dbReference>
<keyword evidence="5" id="KW-1185">Reference proteome</keyword>
<feature type="domain" description="Response regulatory" evidence="3">
    <location>
        <begin position="3"/>
        <end position="122"/>
    </location>
</feature>
<evidence type="ECO:0000313" key="5">
    <source>
        <dbReference type="Proteomes" id="UP000695264"/>
    </source>
</evidence>
<dbReference type="PANTHER" id="PTHR45526">
    <property type="entry name" value="TRANSCRIPTIONAL REGULATORY PROTEIN DPIA"/>
    <property type="match status" value="1"/>
</dbReference>
<dbReference type="SMART" id="SM00448">
    <property type="entry name" value="REC"/>
    <property type="match status" value="1"/>
</dbReference>
<name>A0ABX1BYG7_9ACTN</name>
<evidence type="ECO:0000256" key="2">
    <source>
        <dbReference type="SAM" id="MobiDB-lite"/>
    </source>
</evidence>
<dbReference type="InterPro" id="IPR011006">
    <property type="entry name" value="CheY-like_superfamily"/>
</dbReference>
<dbReference type="Proteomes" id="UP000695264">
    <property type="component" value="Unassembled WGS sequence"/>
</dbReference>
<evidence type="ECO:0000313" key="4">
    <source>
        <dbReference type="EMBL" id="NJQ00727.1"/>
    </source>
</evidence>
<dbReference type="CDD" id="cd19925">
    <property type="entry name" value="REC_citrate_TCS"/>
    <property type="match status" value="1"/>
</dbReference>
<sequence length="295" mass="30561">MIRVLVVDDDFMVARLHGKQVEKLPGFTVVGEARSGAEALAAVRELRPDLVLLDIYLPDISGLDVLRELRRGGGPGSEVDVLVVTAARDADTVRGALRGGAVHYVVKPFETAVLHERLLDYARRHEELTAFNAPGQEEVDRVFTAGPAAPAAPVPLARDPAPPAPGPGTAPGAVGSGAAPGTAAPGTAAQSAAAPGAAVPPAPSGPVAGVPAEVARPPIRGVRLPKGVTEQTAELVRDALADSGDGLSAAECAVATGLSRVSARRYLEFFASSGHAVVRLRYGTTGRPERRYHWR</sequence>
<dbReference type="PANTHER" id="PTHR45526:SF1">
    <property type="entry name" value="TRANSCRIPTIONAL REGULATORY PROTEIN DCUR-RELATED"/>
    <property type="match status" value="1"/>
</dbReference>
<gene>
    <name evidence="4" type="ORF">HCK00_09300</name>
</gene>